<evidence type="ECO:0008006" key="4">
    <source>
        <dbReference type="Google" id="ProtNLM"/>
    </source>
</evidence>
<organism evidence="2 3">
    <name type="scientific">Ruegeria marisrubri</name>
    <dbReference type="NCBI Taxonomy" id="1685379"/>
    <lineage>
        <taxon>Bacteria</taxon>
        <taxon>Pseudomonadati</taxon>
        <taxon>Pseudomonadota</taxon>
        <taxon>Alphaproteobacteria</taxon>
        <taxon>Rhodobacterales</taxon>
        <taxon>Roseobacteraceae</taxon>
        <taxon>Ruegeria</taxon>
    </lineage>
</organism>
<evidence type="ECO:0000313" key="3">
    <source>
        <dbReference type="Proteomes" id="UP000053791"/>
    </source>
</evidence>
<proteinExistence type="predicted"/>
<keyword evidence="3" id="KW-1185">Reference proteome</keyword>
<name>A0A101CZ70_9RHOB</name>
<sequence>MRKSLAVLLVASLSLSACSSWRESRMNPSNWFGDSTSTTADASVQAEQVNPLVPQKTGKGLFERPDQPDRSLPIAVISELRVDPTTTGAIVTATGIATRQGAYGAQLRPIVSEENAQNGVLAYTFRVIYPEDPTPQGPERSRTVTQAVTLSSQDLEGVRLIRVSGQQNAREVRRR</sequence>
<protein>
    <recommendedName>
        <fullName evidence="4">Lipoprotein</fullName>
    </recommendedName>
</protein>
<dbReference type="EMBL" id="LQBQ01000001">
    <property type="protein sequence ID" value="KUJ85915.1"/>
    <property type="molecule type" value="Genomic_DNA"/>
</dbReference>
<gene>
    <name evidence="2" type="ORF">AVO45_02755</name>
</gene>
<dbReference type="OrthoDB" id="7773807at2"/>
<dbReference type="STRING" id="1685379.AVO45_02755"/>
<dbReference type="PROSITE" id="PS51257">
    <property type="entry name" value="PROKAR_LIPOPROTEIN"/>
    <property type="match status" value="1"/>
</dbReference>
<keyword evidence="1" id="KW-0732">Signal</keyword>
<dbReference type="AlphaFoldDB" id="A0A101CZ70"/>
<accession>A0A101CZ70</accession>
<dbReference type="Proteomes" id="UP000053791">
    <property type="component" value="Unassembled WGS sequence"/>
</dbReference>
<feature type="chain" id="PRO_5007095589" description="Lipoprotein" evidence="1">
    <location>
        <begin position="20"/>
        <end position="175"/>
    </location>
</feature>
<comment type="caution">
    <text evidence="2">The sequence shown here is derived from an EMBL/GenBank/DDBJ whole genome shotgun (WGS) entry which is preliminary data.</text>
</comment>
<feature type="signal peptide" evidence="1">
    <location>
        <begin position="1"/>
        <end position="19"/>
    </location>
</feature>
<evidence type="ECO:0000256" key="1">
    <source>
        <dbReference type="SAM" id="SignalP"/>
    </source>
</evidence>
<reference evidence="2 3" key="1">
    <citation type="submission" date="2015-12" db="EMBL/GenBank/DDBJ databases">
        <authorList>
            <person name="Shamseldin A."/>
            <person name="Moawad H."/>
            <person name="Abd El-Rahim W.M."/>
            <person name="Sadowsky M.J."/>
        </authorList>
    </citation>
    <scope>NUCLEOTIDE SEQUENCE [LARGE SCALE GENOMIC DNA]</scope>
    <source>
        <strain evidence="2 3">ZGT118</strain>
    </source>
</reference>
<evidence type="ECO:0000313" key="2">
    <source>
        <dbReference type="EMBL" id="KUJ85915.1"/>
    </source>
</evidence>